<feature type="compositionally biased region" description="Acidic residues" evidence="1">
    <location>
        <begin position="346"/>
        <end position="358"/>
    </location>
</feature>
<proteinExistence type="predicted"/>
<name>K8E9T7_9CHLO</name>
<dbReference type="OrthoDB" id="94039at2759"/>
<keyword evidence="4" id="KW-1185">Reference proteome</keyword>
<dbReference type="STRING" id="41875.K8E9T7"/>
<dbReference type="PANTHER" id="PTHR43689">
    <property type="entry name" value="HYDROLASE"/>
    <property type="match status" value="1"/>
</dbReference>
<dbReference type="EMBL" id="FO082278">
    <property type="protein sequence ID" value="CCO14441.1"/>
    <property type="molecule type" value="Genomic_DNA"/>
</dbReference>
<feature type="domain" description="AB hydrolase-1" evidence="2">
    <location>
        <begin position="41"/>
        <end position="332"/>
    </location>
</feature>
<evidence type="ECO:0000313" key="4">
    <source>
        <dbReference type="Proteomes" id="UP000198341"/>
    </source>
</evidence>
<evidence type="ECO:0000313" key="3">
    <source>
        <dbReference type="EMBL" id="CCO14441.1"/>
    </source>
</evidence>
<dbReference type="SUPFAM" id="SSF53474">
    <property type="entry name" value="alpha/beta-Hydrolases"/>
    <property type="match status" value="1"/>
</dbReference>
<reference evidence="3 4" key="1">
    <citation type="submission" date="2011-10" db="EMBL/GenBank/DDBJ databases">
        <authorList>
            <person name="Genoscope - CEA"/>
        </authorList>
    </citation>
    <scope>NUCLEOTIDE SEQUENCE [LARGE SCALE GENOMIC DNA]</scope>
    <source>
        <strain evidence="3 4">RCC 1105</strain>
    </source>
</reference>
<dbReference type="InterPro" id="IPR000073">
    <property type="entry name" value="AB_hydrolase_1"/>
</dbReference>
<gene>
    <name evidence="3" type="ORF">Bathy01g03460</name>
</gene>
<feature type="region of interest" description="Disordered" evidence="1">
    <location>
        <begin position="346"/>
        <end position="370"/>
    </location>
</feature>
<dbReference type="KEGG" id="bpg:Bathy01g03460"/>
<protein>
    <recommendedName>
        <fullName evidence="2">AB hydrolase-1 domain-containing protein</fullName>
    </recommendedName>
</protein>
<sequence>MMMKPFSVCITSDDENNPHREVQLQCYDFTLKNNSPPVENILLLHCNGINCLAYKAVVEQLVVSCNCRVVAFDQRGHGMSTFTTQRKNAEEFLNEDDEDEKMWSWKTFARDAKMVLESVQREDGKRAGGWASSSAQKWHAVGHSLGGFALLWLEATNPGTFASILTYEPIFALESTKYPGMRTYAAPDASLQVNARKRKRTFKSFEDAFASYRKGFLGKVMDERSLRGYVFDGGFRKVDDSSGEEVALTCEPEIEARIYESGEEDANALQFIEERIDTAKCPITIAIGGATKKAYAYGVGKTVAERIRGARLLELGLLGHFGPLSAPEVFANAVYQNVLGIYADVNDDDDDEEEEEERENTVTRIERSRL</sequence>
<dbReference type="GeneID" id="19018081"/>
<dbReference type="PANTHER" id="PTHR43689:SF8">
    <property type="entry name" value="ALPHA_BETA-HYDROLASES SUPERFAMILY PROTEIN"/>
    <property type="match status" value="1"/>
</dbReference>
<dbReference type="AlphaFoldDB" id="K8E9T7"/>
<organism evidence="3 4">
    <name type="scientific">Bathycoccus prasinos</name>
    <dbReference type="NCBI Taxonomy" id="41875"/>
    <lineage>
        <taxon>Eukaryota</taxon>
        <taxon>Viridiplantae</taxon>
        <taxon>Chlorophyta</taxon>
        <taxon>Mamiellophyceae</taxon>
        <taxon>Mamiellales</taxon>
        <taxon>Bathycoccaceae</taxon>
        <taxon>Bathycoccus</taxon>
    </lineage>
</organism>
<evidence type="ECO:0000259" key="2">
    <source>
        <dbReference type="Pfam" id="PF12697"/>
    </source>
</evidence>
<dbReference type="Gene3D" id="3.40.50.1820">
    <property type="entry name" value="alpha/beta hydrolase"/>
    <property type="match status" value="1"/>
</dbReference>
<dbReference type="Pfam" id="PF12697">
    <property type="entry name" value="Abhydrolase_6"/>
    <property type="match status" value="1"/>
</dbReference>
<dbReference type="RefSeq" id="XP_007515562.1">
    <property type="nucleotide sequence ID" value="XM_007515500.1"/>
</dbReference>
<evidence type="ECO:0000256" key="1">
    <source>
        <dbReference type="SAM" id="MobiDB-lite"/>
    </source>
</evidence>
<feature type="compositionally biased region" description="Basic and acidic residues" evidence="1">
    <location>
        <begin position="359"/>
        <end position="370"/>
    </location>
</feature>
<accession>K8E9T7</accession>
<dbReference type="InterPro" id="IPR029058">
    <property type="entry name" value="AB_hydrolase_fold"/>
</dbReference>
<dbReference type="Proteomes" id="UP000198341">
    <property type="component" value="Chromosome 1"/>
</dbReference>